<gene>
    <name evidence="1" type="primary">Ankk1</name>
    <name evidence="1" type="ORF">EYF80_061870</name>
</gene>
<proteinExistence type="predicted"/>
<name>A0A4Z2EHZ8_9TELE</name>
<dbReference type="Proteomes" id="UP000314294">
    <property type="component" value="Unassembled WGS sequence"/>
</dbReference>
<dbReference type="GO" id="GO:0016301">
    <property type="term" value="F:kinase activity"/>
    <property type="evidence" value="ECO:0007669"/>
    <property type="project" value="UniProtKB-KW"/>
</dbReference>
<organism evidence="1 2">
    <name type="scientific">Liparis tanakae</name>
    <name type="common">Tanaka's snailfish</name>
    <dbReference type="NCBI Taxonomy" id="230148"/>
    <lineage>
        <taxon>Eukaryota</taxon>
        <taxon>Metazoa</taxon>
        <taxon>Chordata</taxon>
        <taxon>Craniata</taxon>
        <taxon>Vertebrata</taxon>
        <taxon>Euteleostomi</taxon>
        <taxon>Actinopterygii</taxon>
        <taxon>Neopterygii</taxon>
        <taxon>Teleostei</taxon>
        <taxon>Neoteleostei</taxon>
        <taxon>Acanthomorphata</taxon>
        <taxon>Eupercaria</taxon>
        <taxon>Perciformes</taxon>
        <taxon>Cottioidei</taxon>
        <taxon>Cottales</taxon>
        <taxon>Liparidae</taxon>
        <taxon>Liparis</taxon>
    </lineage>
</organism>
<evidence type="ECO:0000313" key="1">
    <source>
        <dbReference type="EMBL" id="TNN27982.1"/>
    </source>
</evidence>
<accession>A0A4Z2EHZ8</accession>
<sequence length="101" mass="11425">MDSLDGFAGQFRNFKKDDFEADWIKVAECRFGSRMTAVLLQVSHGKRPCVEMIPERKPPSCEQMIGIMRQCWDQDRRKRPEFSGAGSQTVINGPAALCVIC</sequence>
<dbReference type="AlphaFoldDB" id="A0A4Z2EHZ8"/>
<dbReference type="EMBL" id="SRLO01007456">
    <property type="protein sequence ID" value="TNN27982.1"/>
    <property type="molecule type" value="Genomic_DNA"/>
</dbReference>
<protein>
    <submittedName>
        <fullName evidence="1">Ankyrin repeat and protein kinase domain-containing protein 1</fullName>
    </submittedName>
</protein>
<dbReference type="Gene3D" id="1.10.510.10">
    <property type="entry name" value="Transferase(Phosphotransferase) domain 1"/>
    <property type="match status" value="1"/>
</dbReference>
<keyword evidence="1" id="KW-0808">Transferase</keyword>
<evidence type="ECO:0000313" key="2">
    <source>
        <dbReference type="Proteomes" id="UP000314294"/>
    </source>
</evidence>
<keyword evidence="2" id="KW-1185">Reference proteome</keyword>
<reference evidence="1 2" key="1">
    <citation type="submission" date="2019-03" db="EMBL/GenBank/DDBJ databases">
        <title>First draft genome of Liparis tanakae, snailfish: a comprehensive survey of snailfish specific genes.</title>
        <authorList>
            <person name="Kim W."/>
            <person name="Song I."/>
            <person name="Jeong J.-H."/>
            <person name="Kim D."/>
            <person name="Kim S."/>
            <person name="Ryu S."/>
            <person name="Song J.Y."/>
            <person name="Lee S.K."/>
        </authorList>
    </citation>
    <scope>NUCLEOTIDE SEQUENCE [LARGE SCALE GENOMIC DNA]</scope>
    <source>
        <tissue evidence="1">Muscle</tissue>
    </source>
</reference>
<comment type="caution">
    <text evidence="1">The sequence shown here is derived from an EMBL/GenBank/DDBJ whole genome shotgun (WGS) entry which is preliminary data.</text>
</comment>
<keyword evidence="1" id="KW-0418">Kinase</keyword>